<accession>E7FXT7</accession>
<evidence type="ECO:0000313" key="2">
    <source>
        <dbReference type="EMBL" id="EFY08311.1"/>
    </source>
</evidence>
<dbReference type="EMBL" id="ACLK02000003">
    <property type="protein sequence ID" value="EFY08311.1"/>
    <property type="molecule type" value="Genomic_DNA"/>
</dbReference>
<dbReference type="RefSeq" id="WP_003775699.1">
    <property type="nucleotide sequence ID" value="NZ_ACLK02000003.1"/>
</dbReference>
<dbReference type="Gene3D" id="3.30.420.10">
    <property type="entry name" value="Ribonuclease H-like superfamily/Ribonuclease H"/>
    <property type="match status" value="1"/>
</dbReference>
<comment type="caution">
    <text evidence="2">The sequence shown here is derived from an EMBL/GenBank/DDBJ whole genome shotgun (WGS) entry which is preliminary data.</text>
</comment>
<protein>
    <recommendedName>
        <fullName evidence="1">Integrase catalytic domain-containing protein</fullName>
    </recommendedName>
</protein>
<dbReference type="PANTHER" id="PTHR46889:SF4">
    <property type="entry name" value="TRANSPOSASE INSO FOR INSERTION SEQUENCE ELEMENT IS911B-RELATED"/>
    <property type="match status" value="1"/>
</dbReference>
<feature type="domain" description="Integrase catalytic" evidence="1">
    <location>
        <begin position="11"/>
        <end position="125"/>
    </location>
</feature>
<evidence type="ECO:0000313" key="3">
    <source>
        <dbReference type="Proteomes" id="UP000003028"/>
    </source>
</evidence>
<dbReference type="GO" id="GO:0015074">
    <property type="term" value="P:DNA integration"/>
    <property type="evidence" value="ECO:0007669"/>
    <property type="project" value="InterPro"/>
</dbReference>
<dbReference type="InterPro" id="IPR001584">
    <property type="entry name" value="Integrase_cat-core"/>
</dbReference>
<dbReference type="OrthoDB" id="9781005at2"/>
<dbReference type="InterPro" id="IPR050900">
    <property type="entry name" value="Transposase_IS3/IS150/IS904"/>
</dbReference>
<keyword evidence="3" id="KW-1185">Reference proteome</keyword>
<dbReference type="PROSITE" id="PS50994">
    <property type="entry name" value="INTEGRASE"/>
    <property type="match status" value="1"/>
</dbReference>
<reference evidence="2" key="1">
    <citation type="submission" date="2011-01" db="EMBL/GenBank/DDBJ databases">
        <authorList>
            <person name="Muzny D."/>
            <person name="Qin X."/>
            <person name="Buhay C."/>
            <person name="Dugan-Rocha S."/>
            <person name="Ding Y."/>
            <person name="Chen G."/>
            <person name="Hawes A."/>
            <person name="Holder M."/>
            <person name="Jhangiani S."/>
            <person name="Johnson A."/>
            <person name="Khan Z."/>
            <person name="Li Z."/>
            <person name="Liu W."/>
            <person name="Liu X."/>
            <person name="Perez L."/>
            <person name="Shen H."/>
            <person name="Wang Q."/>
            <person name="Watt J."/>
            <person name="Xi L."/>
            <person name="Xin Y."/>
            <person name="Zhou J."/>
            <person name="Deng J."/>
            <person name="Jiang H."/>
            <person name="Liu Y."/>
            <person name="Qu J."/>
            <person name="Song X.-Z."/>
            <person name="Zhang L."/>
            <person name="Villasana D."/>
            <person name="Johnson A."/>
            <person name="Liu J."/>
            <person name="Liyanage D."/>
            <person name="Lorensuhewa L."/>
            <person name="Robinson T."/>
            <person name="Song A."/>
            <person name="Song B.-B."/>
            <person name="Dinh H."/>
            <person name="Thornton R."/>
            <person name="Coyle M."/>
            <person name="Francisco L."/>
            <person name="Jackson L."/>
            <person name="Javaid M."/>
            <person name="Korchina V."/>
            <person name="Kovar C."/>
            <person name="Mata R."/>
            <person name="Mathew T."/>
            <person name="Ngo R."/>
            <person name="Nguyen L."/>
            <person name="Nguyen N."/>
            <person name="Okwuonu G."/>
            <person name="Ongeri F."/>
            <person name="Pham C."/>
            <person name="Simmons D."/>
            <person name="Wilczek-Boney K."/>
            <person name="Hale W."/>
            <person name="Jakkamsetti A."/>
            <person name="Pham P."/>
            <person name="Ruth R."/>
            <person name="San Lucas F."/>
            <person name="Warren J."/>
            <person name="Zhang J."/>
            <person name="Zhao Z."/>
            <person name="Zhou C."/>
            <person name="Zhu D."/>
            <person name="Lee S."/>
            <person name="Bess C."/>
            <person name="Blankenburg K."/>
            <person name="Forbes L."/>
            <person name="Fu Q."/>
            <person name="Gubbala S."/>
            <person name="Hirani K."/>
            <person name="Jayaseelan J.C."/>
            <person name="Lara F."/>
            <person name="Munidasa M."/>
            <person name="Palculict T."/>
            <person name="Patil S."/>
            <person name="Pu L.-L."/>
            <person name="Saada N."/>
            <person name="Tang L."/>
            <person name="Weissenberger G."/>
            <person name="Zhu Y."/>
            <person name="Hemphill L."/>
            <person name="Shang Y."/>
            <person name="Youmans B."/>
            <person name="Ayvaz T."/>
            <person name="Ross M."/>
            <person name="Santibanez J."/>
            <person name="Aqrawi P."/>
            <person name="Gross S."/>
            <person name="Joshi V."/>
            <person name="Fowler G."/>
            <person name="Nazareth L."/>
            <person name="Reid J."/>
            <person name="Worley K."/>
            <person name="Petrosino J."/>
            <person name="Highlander S."/>
            <person name="Gibbs R."/>
        </authorList>
    </citation>
    <scope>NUCLEOTIDE SEQUENCE [LARGE SCALE GENOMIC DNA]</scope>
    <source>
        <strain evidence="2">ATCC 19414</strain>
    </source>
</reference>
<organism evidence="2 3">
    <name type="scientific">Erysipelothrix rhusiopathiae ATCC 19414</name>
    <dbReference type="NCBI Taxonomy" id="525280"/>
    <lineage>
        <taxon>Bacteria</taxon>
        <taxon>Bacillati</taxon>
        <taxon>Bacillota</taxon>
        <taxon>Erysipelotrichia</taxon>
        <taxon>Erysipelotrichales</taxon>
        <taxon>Erysipelotrichaceae</taxon>
        <taxon>Erysipelothrix</taxon>
    </lineage>
</organism>
<dbReference type="AlphaFoldDB" id="E7FXT7"/>
<dbReference type="Proteomes" id="UP000003028">
    <property type="component" value="Unassembled WGS sequence"/>
</dbReference>
<gene>
    <name evidence="2" type="ORF">HMPREF0357_11464</name>
</gene>
<dbReference type="SUPFAM" id="SSF53098">
    <property type="entry name" value="Ribonuclease H-like"/>
    <property type="match status" value="1"/>
</dbReference>
<dbReference type="PANTHER" id="PTHR46889">
    <property type="entry name" value="TRANSPOSASE INSF FOR INSERTION SEQUENCE IS3B-RELATED"/>
    <property type="match status" value="1"/>
</dbReference>
<dbReference type="InterPro" id="IPR036397">
    <property type="entry name" value="RNaseH_sf"/>
</dbReference>
<proteinExistence type="predicted"/>
<dbReference type="InterPro" id="IPR012337">
    <property type="entry name" value="RNaseH-like_sf"/>
</dbReference>
<dbReference type="Pfam" id="PF00665">
    <property type="entry name" value="rve"/>
    <property type="match status" value="1"/>
</dbReference>
<sequence>MAPYLMNEDFTSTKPLEKLSTDVGYIQCSDGLLYLSAIKNLFNNEIIAYSISTKSNIELLKETMKGLPKPCSDIAMINSDQGSLYYSGYYIDKLEKHGYQMSMSKRGHCWQNSPIENWFPQLKEE</sequence>
<dbReference type="GO" id="GO:0003676">
    <property type="term" value="F:nucleic acid binding"/>
    <property type="evidence" value="ECO:0007669"/>
    <property type="project" value="InterPro"/>
</dbReference>
<evidence type="ECO:0000259" key="1">
    <source>
        <dbReference type="PROSITE" id="PS50994"/>
    </source>
</evidence>
<name>E7FXT7_ERYRH</name>